<feature type="repeat" description="WD" evidence="3">
    <location>
        <begin position="446"/>
        <end position="487"/>
    </location>
</feature>
<feature type="repeat" description="WD" evidence="3">
    <location>
        <begin position="572"/>
        <end position="604"/>
    </location>
</feature>
<dbReference type="PROSITE" id="PS50294">
    <property type="entry name" value="WD_REPEATS_REGION"/>
    <property type="match status" value="7"/>
</dbReference>
<proteinExistence type="predicted"/>
<organism evidence="5 6">
    <name type="scientific">Gloeocapsopsis crepidinum LEGE 06123</name>
    <dbReference type="NCBI Taxonomy" id="588587"/>
    <lineage>
        <taxon>Bacteria</taxon>
        <taxon>Bacillati</taxon>
        <taxon>Cyanobacteriota</taxon>
        <taxon>Cyanophyceae</taxon>
        <taxon>Oscillatoriophycideae</taxon>
        <taxon>Chroococcales</taxon>
        <taxon>Chroococcaceae</taxon>
        <taxon>Gloeocapsopsis</taxon>
    </lineage>
</organism>
<dbReference type="InterPro" id="IPR018247">
    <property type="entry name" value="EF_Hand_1_Ca_BS"/>
</dbReference>
<dbReference type="Gene3D" id="2.130.10.10">
    <property type="entry name" value="YVTN repeat-like/Quinoprotein amine dehydrogenase"/>
    <property type="match status" value="2"/>
</dbReference>
<dbReference type="InterPro" id="IPR029030">
    <property type="entry name" value="Caspase-like_dom_sf"/>
</dbReference>
<dbReference type="SUPFAM" id="SSF50978">
    <property type="entry name" value="WD40 repeat-like"/>
    <property type="match status" value="1"/>
</dbReference>
<accession>A0ABR9UQ30</accession>
<feature type="repeat" description="WD" evidence="3">
    <location>
        <begin position="320"/>
        <end position="361"/>
    </location>
</feature>
<dbReference type="Proteomes" id="UP000651156">
    <property type="component" value="Unassembled WGS sequence"/>
</dbReference>
<dbReference type="InterPro" id="IPR020472">
    <property type="entry name" value="WD40_PAC1"/>
</dbReference>
<dbReference type="PANTHER" id="PTHR19848:SF8">
    <property type="entry name" value="F-BOX AND WD REPEAT DOMAIN CONTAINING 7"/>
    <property type="match status" value="1"/>
</dbReference>
<dbReference type="InterPro" id="IPR001680">
    <property type="entry name" value="WD40_rpt"/>
</dbReference>
<dbReference type="Gene3D" id="3.40.50.1460">
    <property type="match status" value="1"/>
</dbReference>
<dbReference type="InterPro" id="IPR036322">
    <property type="entry name" value="WD40_repeat_dom_sf"/>
</dbReference>
<feature type="repeat" description="WD" evidence="3">
    <location>
        <begin position="488"/>
        <end position="529"/>
    </location>
</feature>
<evidence type="ECO:0000313" key="5">
    <source>
        <dbReference type="EMBL" id="MBE9190383.1"/>
    </source>
</evidence>
<gene>
    <name evidence="5" type="ORF">IQ230_08425</name>
</gene>
<keyword evidence="2" id="KW-0677">Repeat</keyword>
<keyword evidence="1 3" id="KW-0853">WD repeat</keyword>
<dbReference type="InterPro" id="IPR011600">
    <property type="entry name" value="Pept_C14_caspase"/>
</dbReference>
<comment type="caution">
    <text evidence="5">The sequence shown here is derived from an EMBL/GenBank/DDBJ whole genome shotgun (WGS) entry which is preliminary data.</text>
</comment>
<dbReference type="InterPro" id="IPR015943">
    <property type="entry name" value="WD40/YVTN_repeat-like_dom_sf"/>
</dbReference>
<dbReference type="CDD" id="cd00200">
    <property type="entry name" value="WD40"/>
    <property type="match status" value="1"/>
</dbReference>
<evidence type="ECO:0000313" key="6">
    <source>
        <dbReference type="Proteomes" id="UP000651156"/>
    </source>
</evidence>
<dbReference type="Pfam" id="PF25173">
    <property type="entry name" value="Beta-prop_WDR3_1st"/>
    <property type="match status" value="1"/>
</dbReference>
<name>A0ABR9UQ30_9CHRO</name>
<evidence type="ECO:0000256" key="3">
    <source>
        <dbReference type="PROSITE-ProRule" id="PRU00221"/>
    </source>
</evidence>
<dbReference type="PRINTS" id="PR00320">
    <property type="entry name" value="GPROTEINBRPT"/>
</dbReference>
<sequence>MAKFALLIGVSRHGTGFNTLPGAVKDVEAMQRVLQNPDLGFDEVEILQNPEPLSMQAALEALFRDKARQSDDLVLLYFSGYCIRDYSNKLYFATNSTSKNPQRELIKSTVVPAGFIQDVMNDSRATQQVVILDCCFIQAAVNVVAAQARISDDVARQLGGNNRTIFLSSVTQSFFQNKGNDLSTYTRYLVEGLEGAADLDGDRQIAVDELHEYVSRKAEATAANIEPVILSTHNSRILLVPISEIHSRREELQIHQASRAIFAPILQHRSIRLLLGVSLTTLVTLVGATYILQRQQLLQLPFGESLVAAPRDYNQTAQTRLDHSKTVWSLATTQDGQTLVSSSGDTTIRIWHLPSGRPLRTLSGHTAAVWSVAIAPDGKSLVSGSGDKTIKVWNLETGELIRTMNGSQDTVWAVSISQDGNTLLSADGNNTIKVWNLQSGELLRSFAAETPRLRTIALSPDGQTLASGGQGQDINIWDVNTGKLIRTLAAHKSKIITVAISPDGQTLISGSNDETVEVWNIHTGKLVRTLHGHTDHVNSVAISADGQFLVSGAEDREVKLWSLRTGQLLHTFQGHPEDVYSVAISPDDQTIISGDKEGQIKFWR</sequence>
<feature type="repeat" description="WD" evidence="3">
    <location>
        <begin position="404"/>
        <end position="445"/>
    </location>
</feature>
<dbReference type="PROSITE" id="PS50082">
    <property type="entry name" value="WD_REPEATS_2"/>
    <property type="match status" value="7"/>
</dbReference>
<protein>
    <submittedName>
        <fullName evidence="5">Caspase family protein</fullName>
    </submittedName>
</protein>
<dbReference type="PROSITE" id="PS00018">
    <property type="entry name" value="EF_HAND_1"/>
    <property type="match status" value="1"/>
</dbReference>
<dbReference type="PANTHER" id="PTHR19848">
    <property type="entry name" value="WD40 REPEAT PROTEIN"/>
    <property type="match status" value="1"/>
</dbReference>
<evidence type="ECO:0000256" key="2">
    <source>
        <dbReference type="ARBA" id="ARBA00022737"/>
    </source>
</evidence>
<dbReference type="Pfam" id="PF00400">
    <property type="entry name" value="WD40"/>
    <property type="match status" value="2"/>
</dbReference>
<feature type="repeat" description="WD" evidence="3">
    <location>
        <begin position="362"/>
        <end position="403"/>
    </location>
</feature>
<dbReference type="SMART" id="SM00320">
    <property type="entry name" value="WD40"/>
    <property type="match status" value="7"/>
</dbReference>
<dbReference type="EMBL" id="JADEWN010000016">
    <property type="protein sequence ID" value="MBE9190383.1"/>
    <property type="molecule type" value="Genomic_DNA"/>
</dbReference>
<dbReference type="Pfam" id="PF00656">
    <property type="entry name" value="Peptidase_C14"/>
    <property type="match status" value="1"/>
</dbReference>
<dbReference type="RefSeq" id="WP_193931571.1">
    <property type="nucleotide sequence ID" value="NZ_CAWPMZ010000034.1"/>
</dbReference>
<keyword evidence="6" id="KW-1185">Reference proteome</keyword>
<feature type="domain" description="Peptidase C14 caspase" evidence="4">
    <location>
        <begin position="3"/>
        <end position="228"/>
    </location>
</feature>
<dbReference type="PROSITE" id="PS00678">
    <property type="entry name" value="WD_REPEATS_1"/>
    <property type="match status" value="3"/>
</dbReference>
<feature type="repeat" description="WD" evidence="3">
    <location>
        <begin position="530"/>
        <end position="571"/>
    </location>
</feature>
<evidence type="ECO:0000256" key="1">
    <source>
        <dbReference type="ARBA" id="ARBA00022574"/>
    </source>
</evidence>
<dbReference type="InterPro" id="IPR019775">
    <property type="entry name" value="WD40_repeat_CS"/>
</dbReference>
<evidence type="ECO:0000259" key="4">
    <source>
        <dbReference type="Pfam" id="PF00656"/>
    </source>
</evidence>
<reference evidence="5 6" key="1">
    <citation type="submission" date="2020-10" db="EMBL/GenBank/DDBJ databases">
        <authorList>
            <person name="Castelo-Branco R."/>
            <person name="Eusebio N."/>
            <person name="Adriana R."/>
            <person name="Vieira A."/>
            <person name="Brugerolle De Fraissinette N."/>
            <person name="Rezende De Castro R."/>
            <person name="Schneider M.P."/>
            <person name="Vasconcelos V."/>
            <person name="Leao P.N."/>
        </authorList>
    </citation>
    <scope>NUCLEOTIDE SEQUENCE [LARGE SCALE GENOMIC DNA]</scope>
    <source>
        <strain evidence="5 6">LEGE 06123</strain>
    </source>
</reference>
<dbReference type="SUPFAM" id="SSF52129">
    <property type="entry name" value="Caspase-like"/>
    <property type="match status" value="1"/>
</dbReference>